<dbReference type="Proteomes" id="UP000324222">
    <property type="component" value="Unassembled WGS sequence"/>
</dbReference>
<proteinExistence type="predicted"/>
<name>A0A5B7G6T9_PORTR</name>
<gene>
    <name evidence="2" type="ORF">E2C01_047166</name>
</gene>
<dbReference type="EMBL" id="VSRR010011503">
    <property type="protein sequence ID" value="MPC53277.1"/>
    <property type="molecule type" value="Genomic_DNA"/>
</dbReference>
<sequence length="175" mass="20124">MNGAQWRRLRRDDTGKQIATCIIPSRAKVTHVHAVYSPFRRAELVLIEAVQDGLHAGLAALPHLHGAAGRETRLWIASVHFLHDQSWPLSLHVRVAPFICAKKTCLGHKLPSFTRQVSVRRDVITGSGFPRERWKYLFRYNVWQLEEKTSDDPDPRQVCQNSPSTTRQRRRGDRT</sequence>
<comment type="caution">
    <text evidence="2">The sequence shown here is derived from an EMBL/GenBank/DDBJ whole genome shotgun (WGS) entry which is preliminary data.</text>
</comment>
<keyword evidence="3" id="KW-1185">Reference proteome</keyword>
<accession>A0A5B7G6T9</accession>
<evidence type="ECO:0000256" key="1">
    <source>
        <dbReference type="SAM" id="MobiDB-lite"/>
    </source>
</evidence>
<organism evidence="2 3">
    <name type="scientific">Portunus trituberculatus</name>
    <name type="common">Swimming crab</name>
    <name type="synonym">Neptunus trituberculatus</name>
    <dbReference type="NCBI Taxonomy" id="210409"/>
    <lineage>
        <taxon>Eukaryota</taxon>
        <taxon>Metazoa</taxon>
        <taxon>Ecdysozoa</taxon>
        <taxon>Arthropoda</taxon>
        <taxon>Crustacea</taxon>
        <taxon>Multicrustacea</taxon>
        <taxon>Malacostraca</taxon>
        <taxon>Eumalacostraca</taxon>
        <taxon>Eucarida</taxon>
        <taxon>Decapoda</taxon>
        <taxon>Pleocyemata</taxon>
        <taxon>Brachyura</taxon>
        <taxon>Eubrachyura</taxon>
        <taxon>Portunoidea</taxon>
        <taxon>Portunidae</taxon>
        <taxon>Portuninae</taxon>
        <taxon>Portunus</taxon>
    </lineage>
</organism>
<evidence type="ECO:0000313" key="2">
    <source>
        <dbReference type="EMBL" id="MPC53277.1"/>
    </source>
</evidence>
<evidence type="ECO:0000313" key="3">
    <source>
        <dbReference type="Proteomes" id="UP000324222"/>
    </source>
</evidence>
<dbReference type="AlphaFoldDB" id="A0A5B7G6T9"/>
<protein>
    <submittedName>
        <fullName evidence="2">Uncharacterized protein</fullName>
    </submittedName>
</protein>
<feature type="region of interest" description="Disordered" evidence="1">
    <location>
        <begin position="149"/>
        <end position="175"/>
    </location>
</feature>
<reference evidence="2 3" key="1">
    <citation type="submission" date="2019-05" db="EMBL/GenBank/DDBJ databases">
        <title>Another draft genome of Portunus trituberculatus and its Hox gene families provides insights of decapod evolution.</title>
        <authorList>
            <person name="Jeong J.-H."/>
            <person name="Song I."/>
            <person name="Kim S."/>
            <person name="Choi T."/>
            <person name="Kim D."/>
            <person name="Ryu S."/>
            <person name="Kim W."/>
        </authorList>
    </citation>
    <scope>NUCLEOTIDE SEQUENCE [LARGE SCALE GENOMIC DNA]</scope>
    <source>
        <tissue evidence="2">Muscle</tissue>
    </source>
</reference>